<feature type="domain" description="Cytidyltransferase-like" evidence="3">
    <location>
        <begin position="28"/>
        <end position="115"/>
    </location>
</feature>
<evidence type="ECO:0000313" key="5">
    <source>
        <dbReference type="Proteomes" id="UP000053904"/>
    </source>
</evidence>
<dbReference type="InterPro" id="IPR014729">
    <property type="entry name" value="Rossmann-like_a/b/a_fold"/>
</dbReference>
<protein>
    <recommendedName>
        <fullName evidence="3">Cytidyltransferase-like domain-containing protein</fullName>
    </recommendedName>
</protein>
<evidence type="ECO:0000256" key="2">
    <source>
        <dbReference type="ARBA" id="ARBA00022695"/>
    </source>
</evidence>
<dbReference type="InterPro" id="IPR004821">
    <property type="entry name" value="Cyt_trans-like"/>
</dbReference>
<gene>
    <name evidence="4" type="ORF">XD93_0452</name>
</gene>
<keyword evidence="2" id="KW-0548">Nucleotidyltransferase</keyword>
<reference evidence="5" key="1">
    <citation type="journal article" date="2015" name="MBio">
        <title>Genome-Resolved Metagenomic Analysis Reveals Roles for Candidate Phyla and Other Microbial Community Members in Biogeochemical Transformations in Oil Reservoirs.</title>
        <authorList>
            <person name="Hu P."/>
            <person name="Tom L."/>
            <person name="Singh A."/>
            <person name="Thomas B.C."/>
            <person name="Baker B.J."/>
            <person name="Piceno Y.M."/>
            <person name="Andersen G.L."/>
            <person name="Banfield J.F."/>
        </authorList>
    </citation>
    <scope>NUCLEOTIDE SEQUENCE [LARGE SCALE GENOMIC DNA]</scope>
</reference>
<comment type="caution">
    <text evidence="4">The sequence shown here is derived from an EMBL/GenBank/DDBJ whole genome shotgun (WGS) entry which is preliminary data.</text>
</comment>
<dbReference type="NCBIfam" id="TIGR00125">
    <property type="entry name" value="cyt_tran_rel"/>
    <property type="match status" value="1"/>
</dbReference>
<dbReference type="GO" id="GO:0016779">
    <property type="term" value="F:nucleotidyltransferase activity"/>
    <property type="evidence" value="ECO:0007669"/>
    <property type="project" value="UniProtKB-KW"/>
</dbReference>
<sequence>MVVPLEEFAKIREKKLKGKKIVATSMFFDPPHPGHISCILESKKFGDVLVVIIDGDTRAANKKGKAFMPAVDRAEIADAIKGVDYVVIHEDPNAWHCADAIKIVRPDVFTKGGDRDEKNRHDPKSGLKWEADIIEGYGGRIEYGVGKDKVWSSSNYLEEWYQFRKSQEKNSKIE</sequence>
<accession>A0A101HI46</accession>
<dbReference type="InterPro" id="IPR050385">
    <property type="entry name" value="Archaeal_FAD_synthase"/>
</dbReference>
<dbReference type="PANTHER" id="PTHR43793:SF1">
    <property type="entry name" value="FAD SYNTHASE"/>
    <property type="match status" value="1"/>
</dbReference>
<dbReference type="Pfam" id="PF01467">
    <property type="entry name" value="CTP_transf_like"/>
    <property type="match status" value="1"/>
</dbReference>
<dbReference type="Proteomes" id="UP000053904">
    <property type="component" value="Unassembled WGS sequence"/>
</dbReference>
<dbReference type="AlphaFoldDB" id="A0A101HI46"/>
<dbReference type="SUPFAM" id="SSF52374">
    <property type="entry name" value="Nucleotidylyl transferase"/>
    <property type="match status" value="1"/>
</dbReference>
<organism evidence="4 5">
    <name type="scientific">candidate division WS6 bacterium 34_10</name>
    <dbReference type="NCBI Taxonomy" id="1641389"/>
    <lineage>
        <taxon>Bacteria</taxon>
        <taxon>Candidatus Dojkabacteria</taxon>
    </lineage>
</organism>
<keyword evidence="1" id="KW-0808">Transferase</keyword>
<dbReference type="EMBL" id="LGGO01000051">
    <property type="protein sequence ID" value="KUK77251.1"/>
    <property type="molecule type" value="Genomic_DNA"/>
</dbReference>
<name>A0A101HI46_9BACT</name>
<evidence type="ECO:0000313" key="4">
    <source>
        <dbReference type="EMBL" id="KUK77251.1"/>
    </source>
</evidence>
<evidence type="ECO:0000256" key="1">
    <source>
        <dbReference type="ARBA" id="ARBA00022679"/>
    </source>
</evidence>
<dbReference type="PANTHER" id="PTHR43793">
    <property type="entry name" value="FAD SYNTHASE"/>
    <property type="match status" value="1"/>
</dbReference>
<evidence type="ECO:0000259" key="3">
    <source>
        <dbReference type="Pfam" id="PF01467"/>
    </source>
</evidence>
<proteinExistence type="predicted"/>
<dbReference type="Gene3D" id="3.40.50.620">
    <property type="entry name" value="HUPs"/>
    <property type="match status" value="1"/>
</dbReference>